<dbReference type="AlphaFoldDB" id="A0A533QIG9"/>
<proteinExistence type="predicted"/>
<sequence>MRIFNSLTVHRAIMEAGKPEIDRVVILLNRSWSTSRIGG</sequence>
<evidence type="ECO:0000313" key="1">
    <source>
        <dbReference type="EMBL" id="TLD40340.1"/>
    </source>
</evidence>
<name>A0A533QIG9_9BACT</name>
<gene>
    <name evidence="1" type="ORF">JETT_3409</name>
</gene>
<reference evidence="1 2" key="1">
    <citation type="submission" date="2019-04" db="EMBL/GenBank/DDBJ databases">
        <title>Genome of a novel bacterium Candidatus Jettenia ecosi reconstructed from metagenome of an anammox bioreactor.</title>
        <authorList>
            <person name="Mardanov A.V."/>
            <person name="Beletsky A.V."/>
            <person name="Ravin N.V."/>
            <person name="Botchkova E.A."/>
            <person name="Litti Y.V."/>
            <person name="Nozhevnikova A.N."/>
        </authorList>
    </citation>
    <scope>NUCLEOTIDE SEQUENCE [LARGE SCALE GENOMIC DNA]</scope>
    <source>
        <strain evidence="1">J2</strain>
    </source>
</reference>
<comment type="caution">
    <text evidence="1">The sequence shown here is derived from an EMBL/GenBank/DDBJ whole genome shotgun (WGS) entry which is preliminary data.</text>
</comment>
<organism evidence="1 2">
    <name type="scientific">Candidatus Jettenia ecosi</name>
    <dbReference type="NCBI Taxonomy" id="2494326"/>
    <lineage>
        <taxon>Bacteria</taxon>
        <taxon>Pseudomonadati</taxon>
        <taxon>Planctomycetota</taxon>
        <taxon>Candidatus Brocadiia</taxon>
        <taxon>Candidatus Brocadiales</taxon>
        <taxon>Candidatus Brocadiaceae</taxon>
        <taxon>Candidatus Jettenia</taxon>
    </lineage>
</organism>
<protein>
    <submittedName>
        <fullName evidence="1">Uncharacterized protein</fullName>
    </submittedName>
</protein>
<dbReference type="EMBL" id="SULG01000109">
    <property type="protein sequence ID" value="TLD40340.1"/>
    <property type="molecule type" value="Genomic_DNA"/>
</dbReference>
<accession>A0A533QIG9</accession>
<dbReference type="Proteomes" id="UP000319783">
    <property type="component" value="Unassembled WGS sequence"/>
</dbReference>
<evidence type="ECO:0000313" key="2">
    <source>
        <dbReference type="Proteomes" id="UP000319783"/>
    </source>
</evidence>